<dbReference type="PANTHER" id="PTHR34154">
    <property type="entry name" value="ALKALI-SENSITIVE LINKAGE PROTEIN 1"/>
    <property type="match status" value="1"/>
</dbReference>
<feature type="domain" description="Asl1-like glycosyl hydrolase catalytic" evidence="1">
    <location>
        <begin position="154"/>
        <end position="268"/>
    </location>
</feature>
<feature type="domain" description="Asl1-like glycosyl hydrolase catalytic" evidence="1">
    <location>
        <begin position="57"/>
        <end position="124"/>
    </location>
</feature>
<sequence length="351" mass="38989">MRKTLHWLSIAVATADLKDPSSPLPTPAAALKLKKPPLHCGVGTNTFTDCPQCLESAMNSGAIDFWWNWDYVPKVDMSHLPTEVISKARKSFTPMIWGTKLPKNFSFFSLGSEYLMGFNEPDQYGPACAGELTRGSFGCGEEEYRPATSAGFAALFDPAKAAKEWQKLVNLLAEVPREPGAPLTRLAAPSMAQNAEPVDDCTHDPALPEARKYCRGWLQSFKAIALTLSCKTLSGRQTNCWDVIDALPIHGYARSAEEIKQKLQQYHRGPTGATHEVFQEDFEGTQGRSMKKLWLTEAIRRVDALPFRDYSKTMPFSLRQPGDHGQQRSFGVGELCGWLDDAWTILVDTNT</sequence>
<gene>
    <name evidence="2" type="ORF">SCF082_LOCUS43211</name>
</gene>
<protein>
    <recommendedName>
        <fullName evidence="1">Asl1-like glycosyl hydrolase catalytic domain-containing protein</fullName>
    </recommendedName>
</protein>
<dbReference type="PANTHER" id="PTHR34154:SF3">
    <property type="entry name" value="ALKALI-SENSITIVE LINKAGE PROTEIN 1"/>
    <property type="match status" value="1"/>
</dbReference>
<evidence type="ECO:0000313" key="3">
    <source>
        <dbReference type="Proteomes" id="UP001642464"/>
    </source>
</evidence>
<dbReference type="InterPro" id="IPR024655">
    <property type="entry name" value="Asl1_glyco_hydro_catalytic"/>
</dbReference>
<dbReference type="InterPro" id="IPR053183">
    <property type="entry name" value="ASL1"/>
</dbReference>
<evidence type="ECO:0000259" key="1">
    <source>
        <dbReference type="Pfam" id="PF11790"/>
    </source>
</evidence>
<organism evidence="2 3">
    <name type="scientific">Durusdinium trenchii</name>
    <dbReference type="NCBI Taxonomy" id="1381693"/>
    <lineage>
        <taxon>Eukaryota</taxon>
        <taxon>Sar</taxon>
        <taxon>Alveolata</taxon>
        <taxon>Dinophyceae</taxon>
        <taxon>Suessiales</taxon>
        <taxon>Symbiodiniaceae</taxon>
        <taxon>Durusdinium</taxon>
    </lineage>
</organism>
<keyword evidence="3" id="KW-1185">Reference proteome</keyword>
<reference evidence="2 3" key="1">
    <citation type="submission" date="2024-02" db="EMBL/GenBank/DDBJ databases">
        <authorList>
            <person name="Chen Y."/>
            <person name="Shah S."/>
            <person name="Dougan E. K."/>
            <person name="Thang M."/>
            <person name="Chan C."/>
        </authorList>
    </citation>
    <scope>NUCLEOTIDE SEQUENCE [LARGE SCALE GENOMIC DNA]</scope>
</reference>
<dbReference type="EMBL" id="CAXAMM010040228">
    <property type="protein sequence ID" value="CAK9091767.1"/>
    <property type="molecule type" value="Genomic_DNA"/>
</dbReference>
<name>A0ABP0QU13_9DINO</name>
<evidence type="ECO:0000313" key="2">
    <source>
        <dbReference type="EMBL" id="CAK9091767.1"/>
    </source>
</evidence>
<proteinExistence type="predicted"/>
<accession>A0ABP0QU13</accession>
<dbReference type="Pfam" id="PF11790">
    <property type="entry name" value="Glyco_hydro_cc"/>
    <property type="match status" value="2"/>
</dbReference>
<dbReference type="Proteomes" id="UP001642464">
    <property type="component" value="Unassembled WGS sequence"/>
</dbReference>
<comment type="caution">
    <text evidence="2">The sequence shown here is derived from an EMBL/GenBank/DDBJ whole genome shotgun (WGS) entry which is preliminary data.</text>
</comment>